<evidence type="ECO:0000313" key="2">
    <source>
        <dbReference type="EMBL" id="VDN58935.1"/>
    </source>
</evidence>
<dbReference type="AlphaFoldDB" id="A0A0N4UCU5"/>
<feature type="transmembrane region" description="Helical" evidence="1">
    <location>
        <begin position="52"/>
        <end position="72"/>
    </location>
</feature>
<name>A0A0N4UCU5_DRAME</name>
<dbReference type="WBParaSite" id="DME_0000510901-mRNA-1">
    <property type="protein sequence ID" value="DME_0000510901-mRNA-1"/>
    <property type="gene ID" value="DME_0000510901"/>
</dbReference>
<gene>
    <name evidence="2" type="ORF">DME_LOCUS8908</name>
</gene>
<organism evidence="3 5">
    <name type="scientific">Dracunculus medinensis</name>
    <name type="common">Guinea worm</name>
    <dbReference type="NCBI Taxonomy" id="318479"/>
    <lineage>
        <taxon>Eukaryota</taxon>
        <taxon>Metazoa</taxon>
        <taxon>Ecdysozoa</taxon>
        <taxon>Nematoda</taxon>
        <taxon>Chromadorea</taxon>
        <taxon>Rhabditida</taxon>
        <taxon>Spirurina</taxon>
        <taxon>Dracunculoidea</taxon>
        <taxon>Dracunculidae</taxon>
        <taxon>Dracunculus</taxon>
    </lineage>
</organism>
<reference evidence="5" key="1">
    <citation type="submission" date="2017-02" db="UniProtKB">
        <authorList>
            <consortium name="WormBaseParasite"/>
        </authorList>
    </citation>
    <scope>IDENTIFICATION</scope>
</reference>
<evidence type="ECO:0000256" key="1">
    <source>
        <dbReference type="SAM" id="Phobius"/>
    </source>
</evidence>
<reference evidence="2 4" key="2">
    <citation type="submission" date="2018-11" db="EMBL/GenBank/DDBJ databases">
        <authorList>
            <consortium name="Pathogen Informatics"/>
        </authorList>
    </citation>
    <scope>NUCLEOTIDE SEQUENCE [LARGE SCALE GENOMIC DNA]</scope>
</reference>
<evidence type="ECO:0000313" key="4">
    <source>
        <dbReference type="Proteomes" id="UP000274756"/>
    </source>
</evidence>
<accession>A0A0N4UCU5</accession>
<protein>
    <submittedName>
        <fullName evidence="2 5">Uncharacterized protein</fullName>
    </submittedName>
</protein>
<keyword evidence="1" id="KW-1133">Transmembrane helix</keyword>
<proteinExistence type="predicted"/>
<keyword evidence="1" id="KW-0812">Transmembrane</keyword>
<dbReference type="Proteomes" id="UP000274756">
    <property type="component" value="Unassembled WGS sequence"/>
</dbReference>
<keyword evidence="4" id="KW-1185">Reference proteome</keyword>
<keyword evidence="1" id="KW-0472">Membrane</keyword>
<dbReference type="Proteomes" id="UP000038040">
    <property type="component" value="Unplaced"/>
</dbReference>
<sequence>MLRSNFPELRLAYNDSKCLLISGNFQPNTHFLQHGVFRRGAGRFWAGQVNRVAILAVIVFVVILVVVVVRCNRCHRCRRYRRRRCRYHRCLCRRRLRYCSGHRGSCSSR</sequence>
<evidence type="ECO:0000313" key="5">
    <source>
        <dbReference type="WBParaSite" id="DME_0000510901-mRNA-1"/>
    </source>
</evidence>
<evidence type="ECO:0000313" key="3">
    <source>
        <dbReference type="Proteomes" id="UP000038040"/>
    </source>
</evidence>
<dbReference type="EMBL" id="UYYG01001173">
    <property type="protein sequence ID" value="VDN58935.1"/>
    <property type="molecule type" value="Genomic_DNA"/>
</dbReference>